<dbReference type="RefSeq" id="WP_138456514.1">
    <property type="nucleotide sequence ID" value="NZ_VBUU01000012.1"/>
</dbReference>
<dbReference type="GO" id="GO:0005737">
    <property type="term" value="C:cytoplasm"/>
    <property type="evidence" value="ECO:0007669"/>
    <property type="project" value="TreeGrafter"/>
</dbReference>
<dbReference type="AlphaFoldDB" id="A0A5R8PDH3"/>
<proteinExistence type="predicted"/>
<dbReference type="SUPFAM" id="SSF56281">
    <property type="entry name" value="Metallo-hydrolase/oxidoreductase"/>
    <property type="match status" value="1"/>
</dbReference>
<evidence type="ECO:0000313" key="1">
    <source>
        <dbReference type="EMBL" id="TLG10250.1"/>
    </source>
</evidence>
<reference evidence="1 2" key="1">
    <citation type="submission" date="2019-05" db="EMBL/GenBank/DDBJ databases">
        <title>Genomes sequences of two Nocardia cyriacigeorgica environmental isolates, type strains Nocardia asteroides ATCC 19247 and Nocardia cyriacigeorgica DSM 44484.</title>
        <authorList>
            <person name="Vautrin F."/>
            <person name="Bergeron E."/>
            <person name="Dubost A."/>
            <person name="Abrouk D."/>
            <person name="Rodriguez Nava V."/>
            <person name="Pujic P."/>
        </authorList>
    </citation>
    <scope>NUCLEOTIDE SEQUENCE [LARGE SCALE GENOMIC DNA]</scope>
    <source>
        <strain evidence="1 2">EML 1456</strain>
    </source>
</reference>
<dbReference type="PANTHER" id="PTHR15032">
    <property type="entry name" value="N-ACYL-PHOSPHATIDYLETHANOLAMINE-HYDROLYZING PHOSPHOLIPASE D"/>
    <property type="match status" value="1"/>
</dbReference>
<accession>A0A5R8PDH3</accession>
<protein>
    <recommendedName>
        <fullName evidence="3">MBL fold metallo-hydrolase</fullName>
    </recommendedName>
</protein>
<comment type="caution">
    <text evidence="1">The sequence shown here is derived from an EMBL/GenBank/DDBJ whole genome shotgun (WGS) entry which is preliminary data.</text>
</comment>
<dbReference type="OrthoDB" id="9805728at2"/>
<dbReference type="EMBL" id="VBUU01000012">
    <property type="protein sequence ID" value="TLG10250.1"/>
    <property type="molecule type" value="Genomic_DNA"/>
</dbReference>
<evidence type="ECO:0008006" key="3">
    <source>
        <dbReference type="Google" id="ProtNLM"/>
    </source>
</evidence>
<dbReference type="Pfam" id="PF13483">
    <property type="entry name" value="Lactamase_B_3"/>
    <property type="match status" value="1"/>
</dbReference>
<name>A0A5R8PDH3_9NOCA</name>
<sequence>MIMELTTTYIGQQSWMLTVGTVRVLVDPVLTASFGNSDELRFEIWPPRRVEIDDLPAVDAVVVTNEHLDHFHVPSLRMLPPETTVLVPSVLPQVCIDAIEMIGLRPVLLAHGEPYAIADTVVQLFQGSPDAPSWESRVTSLYFGPADSGRGIFVQSDTEIEMDHSLQQCDPAVYISTHNAQICPPGQLGAFDNMLPVESETGRNTVGVDILQSVLNQPLTLFPQVQYILLSGTGYLQSPRKHGKFLWSDLGQLEAVANRLSIDTRMVGLTPGQTASFIAGTSTTSRARWVTPLPDTEPDPDLHGADEIDLNIEPAPIFAEPVDSSDRELIMRELSLMAPLLMLSPLGKALINTNSYLGEQVGSVRFAVCLRGFDDNDCQILGLDFNRAQFVPVDGDVRSALMAIPAGIDCHASDLVAVLRGRIHVWELATSRLRQWYLTSRLESPVAFLYSLYSEQVRPDLAEQMYRKALAAPVS</sequence>
<evidence type="ECO:0000313" key="2">
    <source>
        <dbReference type="Proteomes" id="UP000308349"/>
    </source>
</evidence>
<dbReference type="PANTHER" id="PTHR15032:SF36">
    <property type="entry name" value="METALLO-BETA-LACTAMASE DOMAIN-CONTAINING PROTEIN"/>
    <property type="match status" value="1"/>
</dbReference>
<dbReference type="Gene3D" id="3.60.15.10">
    <property type="entry name" value="Ribonuclease Z/Hydroxyacylglutathione hydrolase-like"/>
    <property type="match status" value="1"/>
</dbReference>
<dbReference type="InterPro" id="IPR036866">
    <property type="entry name" value="RibonucZ/Hydroxyglut_hydro"/>
</dbReference>
<organism evidence="1 2">
    <name type="scientific">Nocardia cyriacigeorgica</name>
    <dbReference type="NCBI Taxonomy" id="135487"/>
    <lineage>
        <taxon>Bacteria</taxon>
        <taxon>Bacillati</taxon>
        <taxon>Actinomycetota</taxon>
        <taxon>Actinomycetes</taxon>
        <taxon>Mycobacteriales</taxon>
        <taxon>Nocardiaceae</taxon>
        <taxon>Nocardia</taxon>
    </lineage>
</organism>
<dbReference type="Proteomes" id="UP000308349">
    <property type="component" value="Unassembled WGS sequence"/>
</dbReference>
<gene>
    <name evidence="1" type="ORF">FEK35_13690</name>
</gene>